<keyword evidence="1" id="KW-0812">Transmembrane</keyword>
<evidence type="ECO:0000313" key="2">
    <source>
        <dbReference type="EMBL" id="MCE5166690.1"/>
    </source>
</evidence>
<dbReference type="Proteomes" id="UP000823775">
    <property type="component" value="Unassembled WGS sequence"/>
</dbReference>
<evidence type="ECO:0000313" key="3">
    <source>
        <dbReference type="Proteomes" id="UP000823775"/>
    </source>
</evidence>
<keyword evidence="1" id="KW-0472">Membrane</keyword>
<name>A0ABS8Y7L0_DATST</name>
<accession>A0ABS8Y7L0</accession>
<sequence>MSCSFMNISFGPKALPSLPLLHGKVQKSLIPQKASKGTNLKAIESFASSKSSVAIQVGTLLAAVGAEPALAVTGVNNEEDLIWVLIQLAISAFFYFLVCP</sequence>
<keyword evidence="3" id="KW-1185">Reference proteome</keyword>
<reference evidence="2 3" key="1">
    <citation type="journal article" date="2021" name="BMC Genomics">
        <title>Datura genome reveals duplications of psychoactive alkaloid biosynthetic genes and high mutation rate following tissue culture.</title>
        <authorList>
            <person name="Rajewski A."/>
            <person name="Carter-House D."/>
            <person name="Stajich J."/>
            <person name="Litt A."/>
        </authorList>
    </citation>
    <scope>NUCLEOTIDE SEQUENCE [LARGE SCALE GENOMIC DNA]</scope>
    <source>
        <strain evidence="2">AR-01</strain>
    </source>
</reference>
<organism evidence="2 3">
    <name type="scientific">Datura stramonium</name>
    <name type="common">Jimsonweed</name>
    <name type="synonym">Common thornapple</name>
    <dbReference type="NCBI Taxonomy" id="4076"/>
    <lineage>
        <taxon>Eukaryota</taxon>
        <taxon>Viridiplantae</taxon>
        <taxon>Streptophyta</taxon>
        <taxon>Embryophyta</taxon>
        <taxon>Tracheophyta</taxon>
        <taxon>Spermatophyta</taxon>
        <taxon>Magnoliopsida</taxon>
        <taxon>eudicotyledons</taxon>
        <taxon>Gunneridae</taxon>
        <taxon>Pentapetalae</taxon>
        <taxon>asterids</taxon>
        <taxon>lamiids</taxon>
        <taxon>Solanales</taxon>
        <taxon>Solanaceae</taxon>
        <taxon>Solanoideae</taxon>
        <taxon>Datureae</taxon>
        <taxon>Datura</taxon>
    </lineage>
</organism>
<proteinExistence type="predicted"/>
<evidence type="ECO:0000256" key="1">
    <source>
        <dbReference type="SAM" id="Phobius"/>
    </source>
</evidence>
<feature type="transmembrane region" description="Helical" evidence="1">
    <location>
        <begin position="81"/>
        <end position="98"/>
    </location>
</feature>
<feature type="non-terminal residue" evidence="2">
    <location>
        <position position="100"/>
    </location>
</feature>
<keyword evidence="1" id="KW-1133">Transmembrane helix</keyword>
<dbReference type="PANTHER" id="PTHR36727:SF2">
    <property type="entry name" value="NAD(P)H-QUINONE OXIDOREDUCTASE SUBUNIT L, CHLOROPLASTIC"/>
    <property type="match status" value="1"/>
</dbReference>
<protein>
    <submittedName>
        <fullName evidence="2">Uncharacterized protein</fullName>
    </submittedName>
</protein>
<comment type="caution">
    <text evidence="2">The sequence shown here is derived from an EMBL/GenBank/DDBJ whole genome shotgun (WGS) entry which is preliminary data.</text>
</comment>
<dbReference type="PANTHER" id="PTHR36727">
    <property type="entry name" value="NAD(P)H-QUINONE OXIDOREDUCTASE SUBUNIT L, CHLOROPLASTIC"/>
    <property type="match status" value="1"/>
</dbReference>
<gene>
    <name evidence="2" type="ORF">HAX54_024270</name>
</gene>
<dbReference type="EMBL" id="JACEIK010029601">
    <property type="protein sequence ID" value="MCE5166690.1"/>
    <property type="molecule type" value="Genomic_DNA"/>
</dbReference>